<reference evidence="1 2" key="1">
    <citation type="submission" date="2019-07" db="EMBL/GenBank/DDBJ databases">
        <authorList>
            <person name="Abdullah A."/>
            <person name="Lima G.C."/>
            <person name="Cuneo C.K."/>
            <person name="Ennest D.C."/>
            <person name="Fritz K.J."/>
            <person name="Johnson B.T."/>
            <person name="Larson S.M."/>
            <person name="Lemunyete M.N."/>
            <person name="Murray M.B."/>
            <person name="Osmond D.E."/>
            <person name="Patras K.A."/>
            <person name="Ransibrahmanakul S."/>
            <person name="Simpson K.A."/>
            <person name="Thull B.S."/>
            <person name="Wetzel S."/>
            <person name="Bonilla J.A."/>
            <person name="Klyczek K."/>
            <person name="Garlena R.A."/>
            <person name="Russell D.A."/>
            <person name="Pope W.H."/>
            <person name="Jacobs-Sera D."/>
            <person name="Hatfull G.F."/>
        </authorList>
    </citation>
    <scope>NUCLEOTIDE SEQUENCE [LARGE SCALE GENOMIC DNA]</scope>
</reference>
<dbReference type="RefSeq" id="YP_010660456.1">
    <property type="nucleotide sequence ID" value="NC_070877.1"/>
</dbReference>
<evidence type="ECO:0000313" key="1">
    <source>
        <dbReference type="EMBL" id="QED11580.1"/>
    </source>
</evidence>
<evidence type="ECO:0000313" key="2">
    <source>
        <dbReference type="Proteomes" id="UP000321915"/>
    </source>
</evidence>
<keyword evidence="2" id="KW-1185">Reference proteome</keyword>
<dbReference type="Proteomes" id="UP000321915">
    <property type="component" value="Segment"/>
</dbReference>
<proteinExistence type="predicted"/>
<dbReference type="KEGG" id="vg:77936452"/>
<name>A0A5B8WFK9_9CAUD</name>
<dbReference type="EMBL" id="MN183282">
    <property type="protein sequence ID" value="QED11580.1"/>
    <property type="molecule type" value="Genomic_DNA"/>
</dbReference>
<protein>
    <submittedName>
        <fullName evidence="1">Uncharacterized protein</fullName>
    </submittedName>
</protein>
<accession>A0A5B8WFK9</accession>
<organism evidence="1 2">
    <name type="scientific">Arthrobacter phage Qui</name>
    <dbReference type="NCBI Taxonomy" id="2603260"/>
    <lineage>
        <taxon>Viruses</taxon>
        <taxon>Duplodnaviria</taxon>
        <taxon>Heunggongvirae</taxon>
        <taxon>Uroviricota</taxon>
        <taxon>Caudoviricetes</taxon>
        <taxon>Quivirus</taxon>
        <taxon>Quivirus qui</taxon>
    </lineage>
</organism>
<gene>
    <name evidence="1" type="primary">90</name>
    <name evidence="1" type="ORF">SEA_QUI_90</name>
</gene>
<sequence>MNDDDAIVIVAALVKRLGGTVSLTRHEILAAMDLNLYRSDDLTSFYYDIKFSVEDNTIIQGVLV</sequence>
<dbReference type="GeneID" id="77936452"/>